<sequence>MNIIWSNSGKEIMEDRLDLISGLPFEILRRILSLLPLEEAVRTSTLSTVWKNFWTPFQVDMDFDTNPITNHEDCKKVIQVIGTIVRSYYDCPEVWKLCLNFPESKKDLIVLATKGAENEVHFEFSKRERTSGKFKLKLEQTCQGFSNNPTKKASFSILKTLHLRSVSHLAKDLVSALFSNCRLLESLKIEKCVGLESLDIEAGNCLQSLVVLDCPDIVDLTVSAPILKSFSYQGVLPQIHLVNTLNLVNVVLYLKDGLGNNEFDCEEILLLLTSLKEIEILTISGWLLEWLCSAGVIFRCLRFQFNKLKELRWIDSLINRAKRDSLACFLNIAPILERLFIKIERANSSVPCPYFHQYWHEPHLWMDFATVESNTSQLDHLKVVTFLGFSIKEDQLLLMELLLKKASMLNSMSVTLPTNRIWRVVKVSLHDQQKQASSNHKNQIAVLSPTKDFFFGFTEEIYRGHCSTNA</sequence>
<dbReference type="InterPro" id="IPR001810">
    <property type="entry name" value="F-box_dom"/>
</dbReference>
<dbReference type="InterPro" id="IPR032675">
    <property type="entry name" value="LRR_dom_sf"/>
</dbReference>
<dbReference type="InterPro" id="IPR053772">
    <property type="entry name" value="At1g61320/At1g61330-like"/>
</dbReference>
<organism evidence="3 4">
    <name type="scientific">Quercus rubra</name>
    <name type="common">Northern red oak</name>
    <name type="synonym">Quercus borealis</name>
    <dbReference type="NCBI Taxonomy" id="3512"/>
    <lineage>
        <taxon>Eukaryota</taxon>
        <taxon>Viridiplantae</taxon>
        <taxon>Streptophyta</taxon>
        <taxon>Embryophyta</taxon>
        <taxon>Tracheophyta</taxon>
        <taxon>Spermatophyta</taxon>
        <taxon>Magnoliopsida</taxon>
        <taxon>eudicotyledons</taxon>
        <taxon>Gunneridae</taxon>
        <taxon>Pentapetalae</taxon>
        <taxon>rosids</taxon>
        <taxon>fabids</taxon>
        <taxon>Fagales</taxon>
        <taxon>Fagaceae</taxon>
        <taxon>Quercus</taxon>
    </lineage>
</organism>
<feature type="domain" description="At1g61320/AtMIF1 LRR" evidence="2">
    <location>
        <begin position="148"/>
        <end position="418"/>
    </location>
</feature>
<dbReference type="Pfam" id="PF00646">
    <property type="entry name" value="F-box"/>
    <property type="match status" value="1"/>
</dbReference>
<comment type="caution">
    <text evidence="3">The sequence shown here is derived from an EMBL/GenBank/DDBJ whole genome shotgun (WGS) entry which is preliminary data.</text>
</comment>
<gene>
    <name evidence="3" type="ORF">RGQ29_026307</name>
</gene>
<dbReference type="AlphaFoldDB" id="A0AAN7F0T6"/>
<dbReference type="PANTHER" id="PTHR34145">
    <property type="entry name" value="OS02G0105600 PROTEIN"/>
    <property type="match status" value="1"/>
</dbReference>
<dbReference type="EMBL" id="JAXUIC010000007">
    <property type="protein sequence ID" value="KAK4583518.1"/>
    <property type="molecule type" value="Genomic_DNA"/>
</dbReference>
<protein>
    <recommendedName>
        <fullName evidence="5">F-box domain-containing protein</fullName>
    </recommendedName>
</protein>
<dbReference type="Proteomes" id="UP001324115">
    <property type="component" value="Unassembled WGS sequence"/>
</dbReference>
<reference evidence="3 4" key="1">
    <citation type="journal article" date="2023" name="G3 (Bethesda)">
        <title>A haplotype-resolved chromosome-scale genome for Quercus rubra L. provides insights into the genetics of adaptive traits for red oak species.</title>
        <authorList>
            <person name="Kapoor B."/>
            <person name="Jenkins J."/>
            <person name="Schmutz J."/>
            <person name="Zhebentyayeva T."/>
            <person name="Kuelheim C."/>
            <person name="Coggeshall M."/>
            <person name="Heim C."/>
            <person name="Lasky J.R."/>
            <person name="Leites L."/>
            <person name="Islam-Faridi N."/>
            <person name="Romero-Severson J."/>
            <person name="DeLeo V.L."/>
            <person name="Lucas S.M."/>
            <person name="Lazic D."/>
            <person name="Gailing O."/>
            <person name="Carlson J."/>
            <person name="Staton M."/>
        </authorList>
    </citation>
    <scope>NUCLEOTIDE SEQUENCE [LARGE SCALE GENOMIC DNA]</scope>
    <source>
        <strain evidence="3">Pseudo-F2</strain>
    </source>
</reference>
<keyword evidence="4" id="KW-1185">Reference proteome</keyword>
<accession>A0AAN7F0T6</accession>
<dbReference type="Pfam" id="PF23622">
    <property type="entry name" value="LRR_At1g61320_AtMIF1"/>
    <property type="match status" value="1"/>
</dbReference>
<evidence type="ECO:0008006" key="5">
    <source>
        <dbReference type="Google" id="ProtNLM"/>
    </source>
</evidence>
<evidence type="ECO:0000259" key="1">
    <source>
        <dbReference type="Pfam" id="PF00646"/>
    </source>
</evidence>
<evidence type="ECO:0000259" key="2">
    <source>
        <dbReference type="Pfam" id="PF23622"/>
    </source>
</evidence>
<feature type="domain" description="F-box" evidence="1">
    <location>
        <begin position="20"/>
        <end position="55"/>
    </location>
</feature>
<evidence type="ECO:0000313" key="3">
    <source>
        <dbReference type="EMBL" id="KAK4583518.1"/>
    </source>
</evidence>
<dbReference type="SUPFAM" id="SSF81383">
    <property type="entry name" value="F-box domain"/>
    <property type="match status" value="1"/>
</dbReference>
<dbReference type="InterPro" id="IPR055357">
    <property type="entry name" value="LRR_At1g61320_AtMIF1"/>
</dbReference>
<evidence type="ECO:0000313" key="4">
    <source>
        <dbReference type="Proteomes" id="UP001324115"/>
    </source>
</evidence>
<name>A0AAN7F0T6_QUERU</name>
<proteinExistence type="predicted"/>
<dbReference type="PANTHER" id="PTHR34145:SF53">
    <property type="entry name" value="LEUCINE-RICH REPEAT DOMAIN SUPERFAMILY"/>
    <property type="match status" value="1"/>
</dbReference>
<dbReference type="Gene3D" id="3.80.10.10">
    <property type="entry name" value="Ribonuclease Inhibitor"/>
    <property type="match status" value="1"/>
</dbReference>
<dbReference type="InterPro" id="IPR036047">
    <property type="entry name" value="F-box-like_dom_sf"/>
</dbReference>